<sequence length="57" mass="6416">MITDKDYNYISKDVYKVDSNKTNSPFRVGMIVGNNNFKILKAEDNPDNGMQAGGWSN</sequence>
<comment type="caution">
    <text evidence="1">The sequence shown here is derived from an EMBL/GenBank/DDBJ whole genome shotgun (WGS) entry which is preliminary data.</text>
</comment>
<evidence type="ECO:0008006" key="3">
    <source>
        <dbReference type="Google" id="ProtNLM"/>
    </source>
</evidence>
<accession>A0AAX2LFT7</accession>
<protein>
    <recommendedName>
        <fullName evidence="3">Phage protein</fullName>
    </recommendedName>
</protein>
<evidence type="ECO:0000313" key="2">
    <source>
        <dbReference type="Proteomes" id="UP000255476"/>
    </source>
</evidence>
<gene>
    <name evidence="1" type="ORF">NCTC7023_00942</name>
</gene>
<proteinExistence type="predicted"/>
<organism evidence="1 2">
    <name type="scientific">Streptococcus equi subsp. zooepidemicus</name>
    <dbReference type="NCBI Taxonomy" id="40041"/>
    <lineage>
        <taxon>Bacteria</taxon>
        <taxon>Bacillati</taxon>
        <taxon>Bacillota</taxon>
        <taxon>Bacilli</taxon>
        <taxon>Lactobacillales</taxon>
        <taxon>Streptococcaceae</taxon>
        <taxon>Streptococcus</taxon>
    </lineage>
</organism>
<reference evidence="1 2" key="1">
    <citation type="submission" date="2018-06" db="EMBL/GenBank/DDBJ databases">
        <authorList>
            <consortium name="Pathogen Informatics"/>
            <person name="Doyle S."/>
        </authorList>
    </citation>
    <scope>NUCLEOTIDE SEQUENCE [LARGE SCALE GENOMIC DNA]</scope>
    <source>
        <strain evidence="1 2">NCTC7023</strain>
    </source>
</reference>
<evidence type="ECO:0000313" key="1">
    <source>
        <dbReference type="EMBL" id="SUO81606.1"/>
    </source>
</evidence>
<dbReference type="AlphaFoldDB" id="A0AAX2LFT7"/>
<dbReference type="RefSeq" id="WP_231871331.1">
    <property type="nucleotide sequence ID" value="NZ_CP065191.1"/>
</dbReference>
<name>A0AAX2LFT7_STRSZ</name>
<dbReference type="EMBL" id="UHHT01000001">
    <property type="protein sequence ID" value="SUO81606.1"/>
    <property type="molecule type" value="Genomic_DNA"/>
</dbReference>
<dbReference type="Proteomes" id="UP000255476">
    <property type="component" value="Unassembled WGS sequence"/>
</dbReference>